<keyword evidence="3" id="KW-1185">Reference proteome</keyword>
<dbReference type="EMBL" id="KQ971319">
    <property type="protein sequence ID" value="EFA00217.1"/>
    <property type="molecule type" value="Genomic_DNA"/>
</dbReference>
<protein>
    <submittedName>
        <fullName evidence="2">Uncharacterized protein</fullName>
    </submittedName>
</protein>
<evidence type="ECO:0000256" key="1">
    <source>
        <dbReference type="SAM" id="SignalP"/>
    </source>
</evidence>
<dbReference type="PhylomeDB" id="D6WG29"/>
<evidence type="ECO:0000313" key="2">
    <source>
        <dbReference type="EMBL" id="EFA00217.1"/>
    </source>
</evidence>
<sequence length="54" mass="5736">MFKIFVFLAALLAFALAAPKAAPQFIYGGYTGLGYGAYGYAHPYAYGALGYGFI</sequence>
<keyword evidence="1" id="KW-0732">Signal</keyword>
<feature type="chain" id="PRO_5003089594" evidence="1">
    <location>
        <begin position="18"/>
        <end position="54"/>
    </location>
</feature>
<dbReference type="Proteomes" id="UP000007266">
    <property type="component" value="Linkage group 3"/>
</dbReference>
<reference evidence="2 3" key="1">
    <citation type="journal article" date="2008" name="Nature">
        <title>The genome of the model beetle and pest Tribolium castaneum.</title>
        <authorList>
            <consortium name="Tribolium Genome Sequencing Consortium"/>
            <person name="Richards S."/>
            <person name="Gibbs R.A."/>
            <person name="Weinstock G.M."/>
            <person name="Brown S.J."/>
            <person name="Denell R."/>
            <person name="Beeman R.W."/>
            <person name="Gibbs R."/>
            <person name="Beeman R.W."/>
            <person name="Brown S.J."/>
            <person name="Bucher G."/>
            <person name="Friedrich M."/>
            <person name="Grimmelikhuijzen C.J."/>
            <person name="Klingler M."/>
            <person name="Lorenzen M."/>
            <person name="Richards S."/>
            <person name="Roth S."/>
            <person name="Schroder R."/>
            <person name="Tautz D."/>
            <person name="Zdobnov E.M."/>
            <person name="Muzny D."/>
            <person name="Gibbs R.A."/>
            <person name="Weinstock G.M."/>
            <person name="Attaway T."/>
            <person name="Bell S."/>
            <person name="Buhay C.J."/>
            <person name="Chandrabose M.N."/>
            <person name="Chavez D."/>
            <person name="Clerk-Blankenburg K.P."/>
            <person name="Cree A."/>
            <person name="Dao M."/>
            <person name="Davis C."/>
            <person name="Chacko J."/>
            <person name="Dinh H."/>
            <person name="Dugan-Rocha S."/>
            <person name="Fowler G."/>
            <person name="Garner T.T."/>
            <person name="Garnes J."/>
            <person name="Gnirke A."/>
            <person name="Hawes A."/>
            <person name="Hernandez J."/>
            <person name="Hines S."/>
            <person name="Holder M."/>
            <person name="Hume J."/>
            <person name="Jhangiani S.N."/>
            <person name="Joshi V."/>
            <person name="Khan Z.M."/>
            <person name="Jackson L."/>
            <person name="Kovar C."/>
            <person name="Kowis A."/>
            <person name="Lee S."/>
            <person name="Lewis L.R."/>
            <person name="Margolis J."/>
            <person name="Morgan M."/>
            <person name="Nazareth L.V."/>
            <person name="Nguyen N."/>
            <person name="Okwuonu G."/>
            <person name="Parker D."/>
            <person name="Richards S."/>
            <person name="Ruiz S.J."/>
            <person name="Santibanez J."/>
            <person name="Savard J."/>
            <person name="Scherer S.E."/>
            <person name="Schneider B."/>
            <person name="Sodergren E."/>
            <person name="Tautz D."/>
            <person name="Vattahil S."/>
            <person name="Villasana D."/>
            <person name="White C.S."/>
            <person name="Wright R."/>
            <person name="Park Y."/>
            <person name="Beeman R.W."/>
            <person name="Lord J."/>
            <person name="Oppert B."/>
            <person name="Lorenzen M."/>
            <person name="Brown S."/>
            <person name="Wang L."/>
            <person name="Savard J."/>
            <person name="Tautz D."/>
            <person name="Richards S."/>
            <person name="Weinstock G."/>
            <person name="Gibbs R.A."/>
            <person name="Liu Y."/>
            <person name="Worley K."/>
            <person name="Weinstock G."/>
            <person name="Elsik C.G."/>
            <person name="Reese J.T."/>
            <person name="Elhaik E."/>
            <person name="Landan G."/>
            <person name="Graur D."/>
            <person name="Arensburger P."/>
            <person name="Atkinson P."/>
            <person name="Beeman R.W."/>
            <person name="Beidler J."/>
            <person name="Brown S.J."/>
            <person name="Demuth J.P."/>
            <person name="Drury D.W."/>
            <person name="Du Y.Z."/>
            <person name="Fujiwara H."/>
            <person name="Lorenzen M."/>
            <person name="Maselli V."/>
            <person name="Osanai M."/>
            <person name="Park Y."/>
            <person name="Robertson H.M."/>
            <person name="Tu Z."/>
            <person name="Wang J.J."/>
            <person name="Wang S."/>
            <person name="Richards S."/>
            <person name="Song H."/>
            <person name="Zhang L."/>
            <person name="Sodergren E."/>
            <person name="Werner D."/>
            <person name="Stanke M."/>
            <person name="Morgenstern B."/>
            <person name="Solovyev V."/>
            <person name="Kosarev P."/>
            <person name="Brown G."/>
            <person name="Chen H.C."/>
            <person name="Ermolaeva O."/>
            <person name="Hlavina W."/>
            <person name="Kapustin Y."/>
            <person name="Kiryutin B."/>
            <person name="Kitts P."/>
            <person name="Maglott D."/>
            <person name="Pruitt K."/>
            <person name="Sapojnikov V."/>
            <person name="Souvorov A."/>
            <person name="Mackey A.J."/>
            <person name="Waterhouse R.M."/>
            <person name="Wyder S."/>
            <person name="Zdobnov E.M."/>
            <person name="Zdobnov E.M."/>
            <person name="Wyder S."/>
            <person name="Kriventseva E.V."/>
            <person name="Kadowaki T."/>
            <person name="Bork P."/>
            <person name="Aranda M."/>
            <person name="Bao R."/>
            <person name="Beermann A."/>
            <person name="Berns N."/>
            <person name="Bolognesi R."/>
            <person name="Bonneton F."/>
            <person name="Bopp D."/>
            <person name="Brown S.J."/>
            <person name="Bucher G."/>
            <person name="Butts T."/>
            <person name="Chaumot A."/>
            <person name="Denell R.E."/>
            <person name="Ferrier D.E."/>
            <person name="Friedrich M."/>
            <person name="Gordon C.M."/>
            <person name="Jindra M."/>
            <person name="Klingler M."/>
            <person name="Lan Q."/>
            <person name="Lattorff H.M."/>
            <person name="Laudet V."/>
            <person name="von Levetsow C."/>
            <person name="Liu Z."/>
            <person name="Lutz R."/>
            <person name="Lynch J.A."/>
            <person name="da Fonseca R.N."/>
            <person name="Posnien N."/>
            <person name="Reuter R."/>
            <person name="Roth S."/>
            <person name="Savard J."/>
            <person name="Schinko J.B."/>
            <person name="Schmitt C."/>
            <person name="Schoppmeier M."/>
            <person name="Schroder R."/>
            <person name="Shippy T.D."/>
            <person name="Simonnet F."/>
            <person name="Marques-Souza H."/>
            <person name="Tautz D."/>
            <person name="Tomoyasu Y."/>
            <person name="Trauner J."/>
            <person name="Van der Zee M."/>
            <person name="Vervoort M."/>
            <person name="Wittkopp N."/>
            <person name="Wimmer E.A."/>
            <person name="Yang X."/>
            <person name="Jones A.K."/>
            <person name="Sattelle D.B."/>
            <person name="Ebert P.R."/>
            <person name="Nelson D."/>
            <person name="Scott J.G."/>
            <person name="Beeman R.W."/>
            <person name="Muthukrishnan S."/>
            <person name="Kramer K.J."/>
            <person name="Arakane Y."/>
            <person name="Beeman R.W."/>
            <person name="Zhu Q."/>
            <person name="Hogenkamp D."/>
            <person name="Dixit R."/>
            <person name="Oppert B."/>
            <person name="Jiang H."/>
            <person name="Zou Z."/>
            <person name="Marshall J."/>
            <person name="Elpidina E."/>
            <person name="Vinokurov K."/>
            <person name="Oppert C."/>
            <person name="Zou Z."/>
            <person name="Evans J."/>
            <person name="Lu Z."/>
            <person name="Zhao P."/>
            <person name="Sumathipala N."/>
            <person name="Altincicek B."/>
            <person name="Vilcinskas A."/>
            <person name="Williams M."/>
            <person name="Hultmark D."/>
            <person name="Hetru C."/>
            <person name="Jiang H."/>
            <person name="Grimmelikhuijzen C.J."/>
            <person name="Hauser F."/>
            <person name="Cazzamali G."/>
            <person name="Williamson M."/>
            <person name="Park Y."/>
            <person name="Li B."/>
            <person name="Tanaka Y."/>
            <person name="Predel R."/>
            <person name="Neupert S."/>
            <person name="Schachtner J."/>
            <person name="Verleyen P."/>
            <person name="Raible F."/>
            <person name="Bork P."/>
            <person name="Friedrich M."/>
            <person name="Walden K.K."/>
            <person name="Robertson H.M."/>
            <person name="Angeli S."/>
            <person name="Foret S."/>
            <person name="Bucher G."/>
            <person name="Schuetz S."/>
            <person name="Maleszka R."/>
            <person name="Wimmer E.A."/>
            <person name="Beeman R.W."/>
            <person name="Lorenzen M."/>
            <person name="Tomoyasu Y."/>
            <person name="Miller S.C."/>
            <person name="Grossmann D."/>
            <person name="Bucher G."/>
        </authorList>
    </citation>
    <scope>NUCLEOTIDE SEQUENCE [LARGE SCALE GENOMIC DNA]</scope>
    <source>
        <strain evidence="2 3">Georgia GA2</strain>
    </source>
</reference>
<proteinExistence type="predicted"/>
<reference evidence="2 3" key="2">
    <citation type="journal article" date="2010" name="Nucleic Acids Res.">
        <title>BeetleBase in 2010: revisions to provide comprehensive genomic information for Tribolium castaneum.</title>
        <authorList>
            <person name="Kim H.S."/>
            <person name="Murphy T."/>
            <person name="Xia J."/>
            <person name="Caragea D."/>
            <person name="Park Y."/>
            <person name="Beeman R.W."/>
            <person name="Lorenzen M.D."/>
            <person name="Butcher S."/>
            <person name="Manak J.R."/>
            <person name="Brown S.J."/>
        </authorList>
    </citation>
    <scope>GENOME REANNOTATION</scope>
    <source>
        <strain evidence="2 3">Georgia GA2</strain>
    </source>
</reference>
<name>D6WG29_TRICA</name>
<accession>D6WG29</accession>
<dbReference type="InParanoid" id="D6WG29"/>
<feature type="signal peptide" evidence="1">
    <location>
        <begin position="1"/>
        <end position="17"/>
    </location>
</feature>
<evidence type="ECO:0000313" key="3">
    <source>
        <dbReference type="Proteomes" id="UP000007266"/>
    </source>
</evidence>
<gene>
    <name evidence="2" type="primary">AUGUSTUS-3.0.2_03042</name>
    <name evidence="2" type="ORF">TcasGA2_TC003042</name>
</gene>
<dbReference type="HOGENOM" id="CLU_211739_0_0_1"/>
<organism evidence="2 3">
    <name type="scientific">Tribolium castaneum</name>
    <name type="common">Red flour beetle</name>
    <dbReference type="NCBI Taxonomy" id="7070"/>
    <lineage>
        <taxon>Eukaryota</taxon>
        <taxon>Metazoa</taxon>
        <taxon>Ecdysozoa</taxon>
        <taxon>Arthropoda</taxon>
        <taxon>Hexapoda</taxon>
        <taxon>Insecta</taxon>
        <taxon>Pterygota</taxon>
        <taxon>Neoptera</taxon>
        <taxon>Endopterygota</taxon>
        <taxon>Coleoptera</taxon>
        <taxon>Polyphaga</taxon>
        <taxon>Cucujiformia</taxon>
        <taxon>Tenebrionidae</taxon>
        <taxon>Tenebrionidae incertae sedis</taxon>
        <taxon>Tribolium</taxon>
    </lineage>
</organism>
<dbReference type="KEGG" id="tca:658925"/>
<dbReference type="AlphaFoldDB" id="D6WG29"/>